<evidence type="ECO:0000259" key="1">
    <source>
        <dbReference type="PROSITE" id="PS50125"/>
    </source>
</evidence>
<organism evidence="2 3">
    <name type="scientific">Sneathiella chinensis</name>
    <dbReference type="NCBI Taxonomy" id="349750"/>
    <lineage>
        <taxon>Bacteria</taxon>
        <taxon>Pseudomonadati</taxon>
        <taxon>Pseudomonadota</taxon>
        <taxon>Alphaproteobacteria</taxon>
        <taxon>Sneathiellales</taxon>
        <taxon>Sneathiellaceae</taxon>
        <taxon>Sneathiella</taxon>
    </lineage>
</organism>
<dbReference type="RefSeq" id="WP_169560736.1">
    <property type="nucleotide sequence ID" value="NZ_BSNF01000006.1"/>
</dbReference>
<gene>
    <name evidence="2" type="ORF">GCM10007924_18070</name>
</gene>
<evidence type="ECO:0000313" key="3">
    <source>
        <dbReference type="Proteomes" id="UP001161409"/>
    </source>
</evidence>
<dbReference type="PANTHER" id="PTHR43081">
    <property type="entry name" value="ADENYLATE CYCLASE, TERMINAL-DIFFERENTIATION SPECIFIC-RELATED"/>
    <property type="match status" value="1"/>
</dbReference>
<dbReference type="InterPro" id="IPR029787">
    <property type="entry name" value="Nucleotide_cyclase"/>
</dbReference>
<dbReference type="PANTHER" id="PTHR43081:SF11">
    <property type="entry name" value="BLR2264 PROTEIN"/>
    <property type="match status" value="1"/>
</dbReference>
<protein>
    <submittedName>
        <fullName evidence="2">Adenylate cyclase</fullName>
    </submittedName>
</protein>
<dbReference type="InterPro" id="IPR050697">
    <property type="entry name" value="Adenylyl/Guanylyl_Cyclase_3/4"/>
</dbReference>
<name>A0ABQ5U4C0_9PROT</name>
<dbReference type="Proteomes" id="UP001161409">
    <property type="component" value="Unassembled WGS sequence"/>
</dbReference>
<dbReference type="SUPFAM" id="SSF55073">
    <property type="entry name" value="Nucleotide cyclase"/>
    <property type="match status" value="1"/>
</dbReference>
<reference evidence="2" key="1">
    <citation type="journal article" date="2014" name="Int. J. Syst. Evol. Microbiol.">
        <title>Complete genome of a new Firmicutes species belonging to the dominant human colonic microbiota ('Ruminococcus bicirculans') reveals two chromosomes and a selective capacity to utilize plant glucans.</title>
        <authorList>
            <consortium name="NISC Comparative Sequencing Program"/>
            <person name="Wegmann U."/>
            <person name="Louis P."/>
            <person name="Goesmann A."/>
            <person name="Henrissat B."/>
            <person name="Duncan S.H."/>
            <person name="Flint H.J."/>
        </authorList>
    </citation>
    <scope>NUCLEOTIDE SEQUENCE</scope>
    <source>
        <strain evidence="2">NBRC 103408</strain>
    </source>
</reference>
<dbReference type="EMBL" id="BSNF01000006">
    <property type="protein sequence ID" value="GLQ06586.1"/>
    <property type="molecule type" value="Genomic_DNA"/>
</dbReference>
<dbReference type="Gene3D" id="3.30.70.1230">
    <property type="entry name" value="Nucleotide cyclase"/>
    <property type="match status" value="1"/>
</dbReference>
<evidence type="ECO:0000313" key="2">
    <source>
        <dbReference type="EMBL" id="GLQ06586.1"/>
    </source>
</evidence>
<feature type="domain" description="Guanylate cyclase" evidence="1">
    <location>
        <begin position="207"/>
        <end position="341"/>
    </location>
</feature>
<reference evidence="2" key="2">
    <citation type="submission" date="2023-01" db="EMBL/GenBank/DDBJ databases">
        <title>Draft genome sequence of Sneathiella chinensis strain NBRC 103408.</title>
        <authorList>
            <person name="Sun Q."/>
            <person name="Mori K."/>
        </authorList>
    </citation>
    <scope>NUCLEOTIDE SEQUENCE</scope>
    <source>
        <strain evidence="2">NBRC 103408</strain>
    </source>
</reference>
<comment type="caution">
    <text evidence="2">The sequence shown here is derived from an EMBL/GenBank/DDBJ whole genome shotgun (WGS) entry which is preliminary data.</text>
</comment>
<proteinExistence type="predicted"/>
<dbReference type="PROSITE" id="PS50125">
    <property type="entry name" value="GUANYLATE_CYCLASE_2"/>
    <property type="match status" value="1"/>
</dbReference>
<accession>A0ABQ5U4C0</accession>
<keyword evidence="3" id="KW-1185">Reference proteome</keyword>
<dbReference type="InterPro" id="IPR001054">
    <property type="entry name" value="A/G_cyclase"/>
</dbReference>
<dbReference type="SMART" id="SM00044">
    <property type="entry name" value="CYCc"/>
    <property type="match status" value="1"/>
</dbReference>
<sequence>MIDGTKHWLLTEGRLLPDPLDFVDTLCRRIRQDGIPLDRLRIGFQTIHPQLDVCTYYWNDTDNKASTWGGEHGIRSSSSYYGSPAEWVHDHKTMFRKRLDELVPGKDHLVLFEQQVAGYTDYIMLPLGFMDGSTSLVTYCTRHKDGFSDQDILDLQELVNYIAPIIEVHATRTIAVTLLDTYTGHRTGERILNGTIQRGSGEAIEAALWFCDLRNFTSISETRSQEEVFGLLNEYFQTVSDALKHRNGEILKFIGDAVLAIFPVTDTTPPEENCQSALEAAEDCLSALKAINVRRQRGGQPEIHVGIGLHFGKALYGNVGAEDRLDFTVMGPAVNLASRLESLTKETGHALLVSDIFASKIDRETQLIGEFTLKGLKNRLAVYSLTP</sequence>
<dbReference type="CDD" id="cd07302">
    <property type="entry name" value="CHD"/>
    <property type="match status" value="1"/>
</dbReference>
<dbReference type="Pfam" id="PF00211">
    <property type="entry name" value="Guanylate_cyc"/>
    <property type="match status" value="1"/>
</dbReference>